<sequence>MSISTHPQPLHTWWRDCKKESQGVRMLLDSEMTRRIRGRSSIQNLGGGGCGGQVFRIQLCVPSTDWSSLGDSVSCDIGQTVFGSVRGQRRLESRVGNLGYLIKFGPICFWHGPGSGRVRKAWMKFGSKEPPPSTTTASSTITTYPSTTSQLRHTQLYSSDPTIPPYSILYSFMTPTVGSTSHRHCQQPRARIASTAASKPGISPSLPPALLWALTSLSLSARKLASTPALPSPSLTPHPASLPSAASSFD</sequence>
<reference evidence="2 3" key="1">
    <citation type="submission" date="2024-01" db="EMBL/GenBank/DDBJ databases">
        <title>The genomes of 5 underutilized Papilionoideae crops provide insights into root nodulation and disease resistanc.</title>
        <authorList>
            <person name="Yuan L."/>
        </authorList>
    </citation>
    <scope>NUCLEOTIDE SEQUENCE [LARGE SCALE GENOMIC DNA]</scope>
    <source>
        <strain evidence="2">ZHUSHIDOU_FW_LH</strain>
        <tissue evidence="2">Leaf</tissue>
    </source>
</reference>
<feature type="region of interest" description="Disordered" evidence="1">
    <location>
        <begin position="226"/>
        <end position="250"/>
    </location>
</feature>
<accession>A0AAN9ERA5</accession>
<comment type="caution">
    <text evidence="2">The sequence shown here is derived from an EMBL/GenBank/DDBJ whole genome shotgun (WGS) entry which is preliminary data.</text>
</comment>
<evidence type="ECO:0000313" key="3">
    <source>
        <dbReference type="Proteomes" id="UP001372338"/>
    </source>
</evidence>
<proteinExistence type="predicted"/>
<dbReference type="AlphaFoldDB" id="A0AAN9ERA5"/>
<gene>
    <name evidence="2" type="ORF">RIF29_25293</name>
</gene>
<feature type="compositionally biased region" description="Low complexity" evidence="1">
    <location>
        <begin position="237"/>
        <end position="250"/>
    </location>
</feature>
<dbReference type="EMBL" id="JAYWIO010000005">
    <property type="protein sequence ID" value="KAK7259680.1"/>
    <property type="molecule type" value="Genomic_DNA"/>
</dbReference>
<evidence type="ECO:0000256" key="1">
    <source>
        <dbReference type="SAM" id="MobiDB-lite"/>
    </source>
</evidence>
<evidence type="ECO:0000313" key="2">
    <source>
        <dbReference type="EMBL" id="KAK7259680.1"/>
    </source>
</evidence>
<name>A0AAN9ERA5_CROPI</name>
<dbReference type="Proteomes" id="UP001372338">
    <property type="component" value="Unassembled WGS sequence"/>
</dbReference>
<protein>
    <submittedName>
        <fullName evidence="2">Uncharacterized protein</fullName>
    </submittedName>
</protein>
<keyword evidence="3" id="KW-1185">Reference proteome</keyword>
<organism evidence="2 3">
    <name type="scientific">Crotalaria pallida</name>
    <name type="common">Smooth rattlebox</name>
    <name type="synonym">Crotalaria striata</name>
    <dbReference type="NCBI Taxonomy" id="3830"/>
    <lineage>
        <taxon>Eukaryota</taxon>
        <taxon>Viridiplantae</taxon>
        <taxon>Streptophyta</taxon>
        <taxon>Embryophyta</taxon>
        <taxon>Tracheophyta</taxon>
        <taxon>Spermatophyta</taxon>
        <taxon>Magnoliopsida</taxon>
        <taxon>eudicotyledons</taxon>
        <taxon>Gunneridae</taxon>
        <taxon>Pentapetalae</taxon>
        <taxon>rosids</taxon>
        <taxon>fabids</taxon>
        <taxon>Fabales</taxon>
        <taxon>Fabaceae</taxon>
        <taxon>Papilionoideae</taxon>
        <taxon>50 kb inversion clade</taxon>
        <taxon>genistoids sensu lato</taxon>
        <taxon>core genistoids</taxon>
        <taxon>Crotalarieae</taxon>
        <taxon>Crotalaria</taxon>
    </lineage>
</organism>